<keyword evidence="9" id="KW-1185">Reference proteome</keyword>
<name>A0A0N1ISY8_9HYME</name>
<evidence type="ECO:0000256" key="4">
    <source>
        <dbReference type="ARBA" id="ARBA00038286"/>
    </source>
</evidence>
<dbReference type="AlphaFoldDB" id="A0A0N1ISY8"/>
<dbReference type="CDD" id="cd01928">
    <property type="entry name" value="Cyclophilin_PPIL3_like"/>
    <property type="match status" value="1"/>
</dbReference>
<dbReference type="InterPro" id="IPR002130">
    <property type="entry name" value="Cyclophilin-type_PPIase_dom"/>
</dbReference>
<dbReference type="InterPro" id="IPR029000">
    <property type="entry name" value="Cyclophilin-like_dom_sf"/>
</dbReference>
<evidence type="ECO:0000313" key="9">
    <source>
        <dbReference type="Proteomes" id="UP000053105"/>
    </source>
</evidence>
<comment type="similarity">
    <text evidence="4">Belongs to the cyclophilin-type PPIase family. PPIL3 subfamily.</text>
</comment>
<dbReference type="PANTHER" id="PTHR45625:SF2">
    <property type="entry name" value="PEPTIDYL-PROLYL CIS-TRANS ISOMERASE-LIKE 3"/>
    <property type="match status" value="1"/>
</dbReference>
<feature type="compositionally biased region" description="Basic and acidic residues" evidence="6">
    <location>
        <begin position="23"/>
        <end position="53"/>
    </location>
</feature>
<accession>A0A0N1ISY8</accession>
<feature type="region of interest" description="Disordered" evidence="6">
    <location>
        <begin position="1"/>
        <end position="59"/>
    </location>
</feature>
<keyword evidence="3 5" id="KW-0413">Isomerase</keyword>
<protein>
    <recommendedName>
        <fullName evidence="5">Peptidyl-prolyl cis-trans isomerase</fullName>
        <shortName evidence="5">PPIase</shortName>
        <ecNumber evidence="5">5.2.1.8</ecNumber>
    </recommendedName>
</protein>
<dbReference type="PROSITE" id="PS50072">
    <property type="entry name" value="CSA_PPIASE_2"/>
    <property type="match status" value="1"/>
</dbReference>
<dbReference type="PANTHER" id="PTHR45625">
    <property type="entry name" value="PEPTIDYL-PROLYL CIS-TRANS ISOMERASE-RELATED"/>
    <property type="match status" value="1"/>
</dbReference>
<dbReference type="Gene3D" id="2.40.100.10">
    <property type="entry name" value="Cyclophilin-like"/>
    <property type="match status" value="1"/>
</dbReference>
<dbReference type="PROSITE" id="PS00170">
    <property type="entry name" value="CSA_PPIASE_1"/>
    <property type="match status" value="1"/>
</dbReference>
<dbReference type="GO" id="GO:0003755">
    <property type="term" value="F:peptidyl-prolyl cis-trans isomerase activity"/>
    <property type="evidence" value="ECO:0007669"/>
    <property type="project" value="UniProtKB-UniRule"/>
</dbReference>
<evidence type="ECO:0000256" key="1">
    <source>
        <dbReference type="ARBA" id="ARBA00000971"/>
    </source>
</evidence>
<proteinExistence type="inferred from homology"/>
<keyword evidence="2 5" id="KW-0697">Rotamase</keyword>
<comment type="function">
    <text evidence="5">PPIases accelerate the folding of proteins. It catalyzes the cis-trans isomerization of proline imidic peptide bonds in oligopeptides.</text>
</comment>
<evidence type="ECO:0000256" key="3">
    <source>
        <dbReference type="ARBA" id="ARBA00023235"/>
    </source>
</evidence>
<feature type="domain" description="PPIase cyclophilin-type" evidence="7">
    <location>
        <begin position="73"/>
        <end position="233"/>
    </location>
</feature>
<comment type="catalytic activity">
    <reaction evidence="1 5">
        <text>[protein]-peptidylproline (omega=180) = [protein]-peptidylproline (omega=0)</text>
        <dbReference type="Rhea" id="RHEA:16237"/>
        <dbReference type="Rhea" id="RHEA-COMP:10747"/>
        <dbReference type="Rhea" id="RHEA-COMP:10748"/>
        <dbReference type="ChEBI" id="CHEBI:83833"/>
        <dbReference type="ChEBI" id="CHEBI:83834"/>
        <dbReference type="EC" id="5.2.1.8"/>
    </reaction>
</comment>
<evidence type="ECO:0000256" key="2">
    <source>
        <dbReference type="ARBA" id="ARBA00023110"/>
    </source>
</evidence>
<evidence type="ECO:0000256" key="5">
    <source>
        <dbReference type="RuleBase" id="RU363019"/>
    </source>
</evidence>
<dbReference type="PRINTS" id="PR00153">
    <property type="entry name" value="CSAPPISMRASE"/>
</dbReference>
<dbReference type="OrthoDB" id="271386at2759"/>
<evidence type="ECO:0000259" key="7">
    <source>
        <dbReference type="PROSITE" id="PS50072"/>
    </source>
</evidence>
<dbReference type="STRING" id="166423.A0A0N1ISY8"/>
<dbReference type="Pfam" id="PF00160">
    <property type="entry name" value="Pro_isomerase"/>
    <property type="match status" value="1"/>
</dbReference>
<dbReference type="GO" id="GO:0071013">
    <property type="term" value="C:catalytic step 2 spliceosome"/>
    <property type="evidence" value="ECO:0007669"/>
    <property type="project" value="TreeGrafter"/>
</dbReference>
<dbReference type="EC" id="5.2.1.8" evidence="5"/>
<dbReference type="InterPro" id="IPR020892">
    <property type="entry name" value="Cyclophilin-type_PPIase_CS"/>
</dbReference>
<dbReference type="FunFam" id="2.40.100.10:FF:000012">
    <property type="entry name" value="Peptidyl-prolyl cis-trans isomerase"/>
    <property type="match status" value="1"/>
</dbReference>
<sequence>MVNVQIGSGCTVPKTSNEKKRKASESERSDDRVTDRFPRRKKDSDGEANRRNNDSPWSAPNGFLIHKRSVTLHTDVGDIKIELFCELCPKTANSYHTSDKLYILQNFLALCASNYYDNCLFHRNIKGFIVQTGDPTHTGKGGTSIWNRKFEDEFKEELKHNARGLVSMANNGPNMNGSQFFITYGPQPHLDLKYTLFGKVIDGLETLEQLEKLPVNPKNYRPLTETRINSVTIHANPLAG</sequence>
<dbReference type="SUPFAM" id="SSF50891">
    <property type="entry name" value="Cyclophilin-like"/>
    <property type="match status" value="1"/>
</dbReference>
<dbReference type="EMBL" id="KQ435989">
    <property type="protein sequence ID" value="KOX67694.1"/>
    <property type="molecule type" value="Genomic_DNA"/>
</dbReference>
<dbReference type="GO" id="GO:0006457">
    <property type="term" value="P:protein folding"/>
    <property type="evidence" value="ECO:0007669"/>
    <property type="project" value="InterPro"/>
</dbReference>
<organism evidence="8 9">
    <name type="scientific">Melipona quadrifasciata</name>
    <dbReference type="NCBI Taxonomy" id="166423"/>
    <lineage>
        <taxon>Eukaryota</taxon>
        <taxon>Metazoa</taxon>
        <taxon>Ecdysozoa</taxon>
        <taxon>Arthropoda</taxon>
        <taxon>Hexapoda</taxon>
        <taxon>Insecta</taxon>
        <taxon>Pterygota</taxon>
        <taxon>Neoptera</taxon>
        <taxon>Endopterygota</taxon>
        <taxon>Hymenoptera</taxon>
        <taxon>Apocrita</taxon>
        <taxon>Aculeata</taxon>
        <taxon>Apoidea</taxon>
        <taxon>Anthophila</taxon>
        <taxon>Apidae</taxon>
        <taxon>Melipona</taxon>
    </lineage>
</organism>
<reference evidence="8 9" key="1">
    <citation type="submission" date="2015-07" db="EMBL/GenBank/DDBJ databases">
        <title>The genome of Melipona quadrifasciata.</title>
        <authorList>
            <person name="Pan H."/>
            <person name="Kapheim K."/>
        </authorList>
    </citation>
    <scope>NUCLEOTIDE SEQUENCE [LARGE SCALE GENOMIC DNA]</scope>
    <source>
        <strain evidence="8">0111107301</strain>
        <tissue evidence="8">Whole body</tissue>
    </source>
</reference>
<dbReference type="InterPro" id="IPR044666">
    <property type="entry name" value="Cyclophilin_A-like"/>
</dbReference>
<evidence type="ECO:0000313" key="8">
    <source>
        <dbReference type="EMBL" id="KOX67694.1"/>
    </source>
</evidence>
<gene>
    <name evidence="8" type="ORF">WN51_08063</name>
</gene>
<dbReference type="Proteomes" id="UP000053105">
    <property type="component" value="Unassembled WGS sequence"/>
</dbReference>
<evidence type="ECO:0000256" key="6">
    <source>
        <dbReference type="SAM" id="MobiDB-lite"/>
    </source>
</evidence>